<feature type="domain" description="DUF1592" evidence="4">
    <location>
        <begin position="490"/>
        <end position="617"/>
    </location>
</feature>
<dbReference type="EMBL" id="SJPX01000001">
    <property type="protein sequence ID" value="TWU57137.1"/>
    <property type="molecule type" value="Genomic_DNA"/>
</dbReference>
<dbReference type="Proteomes" id="UP000317977">
    <property type="component" value="Unassembled WGS sequence"/>
</dbReference>
<feature type="domain" description="DUF1585" evidence="1">
    <location>
        <begin position="770"/>
        <end position="843"/>
    </location>
</feature>
<organism evidence="7 8">
    <name type="scientific">Rubripirellula reticaptiva</name>
    <dbReference type="NCBI Taxonomy" id="2528013"/>
    <lineage>
        <taxon>Bacteria</taxon>
        <taxon>Pseudomonadati</taxon>
        <taxon>Planctomycetota</taxon>
        <taxon>Planctomycetia</taxon>
        <taxon>Pirellulales</taxon>
        <taxon>Pirellulaceae</taxon>
        <taxon>Rubripirellula</taxon>
    </lineage>
</organism>
<evidence type="ECO:0000259" key="4">
    <source>
        <dbReference type="Pfam" id="PF07631"/>
    </source>
</evidence>
<name>A0A5C6F9L1_9BACT</name>
<dbReference type="Pfam" id="PF07627">
    <property type="entry name" value="PSCyt3"/>
    <property type="match status" value="1"/>
</dbReference>
<evidence type="ECO:0000313" key="7">
    <source>
        <dbReference type="EMBL" id="TWU57137.1"/>
    </source>
</evidence>
<dbReference type="OrthoDB" id="175242at2"/>
<comment type="caution">
    <text evidence="7">The sequence shown here is derived from an EMBL/GenBank/DDBJ whole genome shotgun (WGS) entry which is preliminary data.</text>
</comment>
<feature type="domain" description="DUF1588" evidence="3">
    <location>
        <begin position="639"/>
        <end position="734"/>
    </location>
</feature>
<dbReference type="AlphaFoldDB" id="A0A5C6F9L1"/>
<evidence type="ECO:0000259" key="5">
    <source>
        <dbReference type="Pfam" id="PF07635"/>
    </source>
</evidence>
<evidence type="ECO:0000259" key="3">
    <source>
        <dbReference type="Pfam" id="PF07627"/>
    </source>
</evidence>
<evidence type="ECO:0000259" key="2">
    <source>
        <dbReference type="Pfam" id="PF07626"/>
    </source>
</evidence>
<accession>A0A5C6F9L1</accession>
<evidence type="ECO:0000259" key="1">
    <source>
        <dbReference type="Pfam" id="PF07624"/>
    </source>
</evidence>
<dbReference type="Pfam" id="PF07626">
    <property type="entry name" value="PSD3"/>
    <property type="match status" value="1"/>
</dbReference>
<dbReference type="RefSeq" id="WP_146532085.1">
    <property type="nucleotide sequence ID" value="NZ_SJPX01000001.1"/>
</dbReference>
<dbReference type="Pfam" id="PF07624">
    <property type="entry name" value="PSD2"/>
    <property type="match status" value="1"/>
</dbReference>
<evidence type="ECO:0008006" key="9">
    <source>
        <dbReference type="Google" id="ProtNLM"/>
    </source>
</evidence>
<dbReference type="Pfam" id="PF07637">
    <property type="entry name" value="PSD5"/>
    <property type="match status" value="1"/>
</dbReference>
<evidence type="ECO:0000313" key="8">
    <source>
        <dbReference type="Proteomes" id="UP000317977"/>
    </source>
</evidence>
<dbReference type="Pfam" id="PF07631">
    <property type="entry name" value="PSD4"/>
    <property type="match status" value="1"/>
</dbReference>
<evidence type="ECO:0000259" key="6">
    <source>
        <dbReference type="Pfam" id="PF07637"/>
    </source>
</evidence>
<feature type="domain" description="DUF1587" evidence="2">
    <location>
        <begin position="129"/>
        <end position="193"/>
    </location>
</feature>
<reference evidence="7 8" key="1">
    <citation type="submission" date="2019-02" db="EMBL/GenBank/DDBJ databases">
        <title>Deep-cultivation of Planctomycetes and their phenomic and genomic characterization uncovers novel biology.</title>
        <authorList>
            <person name="Wiegand S."/>
            <person name="Jogler M."/>
            <person name="Boedeker C."/>
            <person name="Pinto D."/>
            <person name="Vollmers J."/>
            <person name="Rivas-Marin E."/>
            <person name="Kohn T."/>
            <person name="Peeters S.H."/>
            <person name="Heuer A."/>
            <person name="Rast P."/>
            <person name="Oberbeckmann S."/>
            <person name="Bunk B."/>
            <person name="Jeske O."/>
            <person name="Meyerdierks A."/>
            <person name="Storesund J.E."/>
            <person name="Kallscheuer N."/>
            <person name="Luecker S."/>
            <person name="Lage O.M."/>
            <person name="Pohl T."/>
            <person name="Merkel B.J."/>
            <person name="Hornburger P."/>
            <person name="Mueller R.-W."/>
            <person name="Bruemmer F."/>
            <person name="Labrenz M."/>
            <person name="Spormann A.M."/>
            <person name="Op Den Camp H."/>
            <person name="Overmann J."/>
            <person name="Amann R."/>
            <person name="Jetten M.S.M."/>
            <person name="Mascher T."/>
            <person name="Medema M.H."/>
            <person name="Devos D.P."/>
            <person name="Kaster A.-K."/>
            <person name="Ovreas L."/>
            <person name="Rohde M."/>
            <person name="Galperin M.Y."/>
            <person name="Jogler C."/>
        </authorList>
    </citation>
    <scope>NUCLEOTIDE SEQUENCE [LARGE SCALE GENOMIC DNA]</scope>
    <source>
        <strain evidence="7 8">Poly59</strain>
    </source>
</reference>
<dbReference type="InterPro" id="IPR013039">
    <property type="entry name" value="DUF1588"/>
</dbReference>
<dbReference type="InterPro" id="IPR013036">
    <property type="entry name" value="DUF1587"/>
</dbReference>
<feature type="domain" description="DUF1595" evidence="6">
    <location>
        <begin position="422"/>
        <end position="481"/>
    </location>
</feature>
<keyword evidence="8" id="KW-1185">Reference proteome</keyword>
<dbReference type="InterPro" id="IPR011429">
    <property type="entry name" value="Cyt_c_Planctomycete-type"/>
</dbReference>
<feature type="domain" description="Cytochrome C Planctomycete-type" evidence="5">
    <location>
        <begin position="46"/>
        <end position="93"/>
    </location>
</feature>
<gene>
    <name evidence="7" type="ORF">Poly59_00420</name>
</gene>
<dbReference type="InterPro" id="IPR013042">
    <property type="entry name" value="DUF1592"/>
</dbReference>
<dbReference type="InterPro" id="IPR013043">
    <property type="entry name" value="DUF1595"/>
</dbReference>
<proteinExistence type="predicted"/>
<sequence>MSSSASRGHLKVSLFNGVCLLFCICASKSNASEIPKPIGELIRKTCVDCHDGDSAEAGLDLTSLTFDLADRRLRERWILIHDRVKSGEMPPDDSSLSDGDRQSLVKTLHDVIGKADREDVLANGRGPLRRLNRDEYEQNLRDVLKLPLLDIRDMLPEDRVAHRFNKTAAALDMSRVQLAANLDAADAALRQAVAGGPEPPPVTRYHAAGTQLFSATSTFGEREAMFFAKDNKAVDTTELDNLKDDPALELALFRSAHWPYFGYPRGFVAKLPGEYRVRFSARAVLQTEGYQLKPATDPVPMTFRARKPSGPDVSGDIRATGGIIDIQPEPAVYETTIRLLPTETFEYSLLGLPVPLARNVNGGPPTYRYPPFPDGGQPGVAFQWLEVEGPLPPETWPPPSHHVLFDDFGADIQSTNPQEDSRRLLRRFVEIAARMPVPEEALLRFEQLILKRLEQGSPFPEAMLAGYKAFLCSSHFLYLREPADPATGNLDQYAIASRLSHFLTNTRPDPALMELAGAGKLRDADTLRRETDRLINSPGFDRFVDAFTDYWLDLRNMRRDEPDIRLHPEYRFDEYLIESMERETRTFFTAMIRDNLPASVLVDADFVYANDRLARHYCLKPLSGSKMQKVVLPDDSPYGGLLTQAAISKVTANGTSTSPVIRGAWIMERLIGQPPPPPPASVPAVEPDIRGAKTIRELLALHTKSESCAGCHARFDPVGLALENFDVLGGWRTRYRGLEAGERISGIDRAGHDFAYALADTVDASGRLLDGRRFQDIHELKAILAGNPRQLARNLLHQFTLYATGTPVRFSDREEIESMLDACEADGYRVRDLVHALVQSRIFLGKEGSR</sequence>
<dbReference type="Pfam" id="PF07635">
    <property type="entry name" value="PSCyt1"/>
    <property type="match status" value="1"/>
</dbReference>
<protein>
    <recommendedName>
        <fullName evidence="9">Planctomycete cytochrome C</fullName>
    </recommendedName>
</protein>
<dbReference type="InterPro" id="IPR011478">
    <property type="entry name" value="DUF1585"/>
</dbReference>